<dbReference type="Proteomes" id="UP000460435">
    <property type="component" value="Unassembled WGS sequence"/>
</dbReference>
<gene>
    <name evidence="1" type="ORF">F7O44_16230</name>
</gene>
<comment type="caution">
    <text evidence="1">The sequence shown here is derived from an EMBL/GenBank/DDBJ whole genome shotgun (WGS) entry which is preliminary data.</text>
</comment>
<dbReference type="RefSeq" id="WP_162451309.1">
    <property type="nucleotide sequence ID" value="NZ_WLZY01000005.1"/>
</dbReference>
<organism evidence="1 2">
    <name type="scientific">Phytoactinopolyspora mesophila</name>
    <dbReference type="NCBI Taxonomy" id="2650750"/>
    <lineage>
        <taxon>Bacteria</taxon>
        <taxon>Bacillati</taxon>
        <taxon>Actinomycetota</taxon>
        <taxon>Actinomycetes</taxon>
        <taxon>Jiangellales</taxon>
        <taxon>Jiangellaceae</taxon>
        <taxon>Phytoactinopolyspora</taxon>
    </lineage>
</organism>
<evidence type="ECO:0000313" key="1">
    <source>
        <dbReference type="EMBL" id="NDL58617.1"/>
    </source>
</evidence>
<evidence type="ECO:0000313" key="2">
    <source>
        <dbReference type="Proteomes" id="UP000460435"/>
    </source>
</evidence>
<accession>A0A7K3M6F3</accession>
<sequence length="77" mass="8060">MKAESASELIEAVKTITYGSNKGVGLDDILKALVGREAEFGKSLAESSEEQAGALQHIGGQLERIADVLENMGGAKQ</sequence>
<protein>
    <submittedName>
        <fullName evidence="1">Uncharacterized protein</fullName>
    </submittedName>
</protein>
<reference evidence="1 2" key="1">
    <citation type="submission" date="2019-11" db="EMBL/GenBank/DDBJ databases">
        <authorList>
            <person name="Li X.-J."/>
            <person name="Feng X.-M."/>
        </authorList>
    </citation>
    <scope>NUCLEOTIDE SEQUENCE [LARGE SCALE GENOMIC DNA]</scope>
    <source>
        <strain evidence="1 2">XMNu-373</strain>
    </source>
</reference>
<proteinExistence type="predicted"/>
<name>A0A7K3M6F3_9ACTN</name>
<keyword evidence="2" id="KW-1185">Reference proteome</keyword>
<dbReference type="AlphaFoldDB" id="A0A7K3M6F3"/>
<dbReference type="EMBL" id="WLZY01000005">
    <property type="protein sequence ID" value="NDL58617.1"/>
    <property type="molecule type" value="Genomic_DNA"/>
</dbReference>